<proteinExistence type="predicted"/>
<dbReference type="OrthoDB" id="5297568at2"/>
<gene>
    <name evidence="1" type="ORF">EV674_11135</name>
</gene>
<evidence type="ECO:0000313" key="2">
    <source>
        <dbReference type="Proteomes" id="UP000295182"/>
    </source>
</evidence>
<dbReference type="GO" id="GO:0006260">
    <property type="term" value="P:DNA replication"/>
    <property type="evidence" value="ECO:0007669"/>
    <property type="project" value="InterPro"/>
</dbReference>
<dbReference type="Gene3D" id="3.40.50.10110">
    <property type="entry name" value="DNA polymerase III subunit chi"/>
    <property type="match status" value="1"/>
</dbReference>
<dbReference type="InterPro" id="IPR007459">
    <property type="entry name" value="DNA_pol3_chi"/>
</dbReference>
<protein>
    <submittedName>
        <fullName evidence="1">DNA polymerase III chi subunit</fullName>
    </submittedName>
</protein>
<dbReference type="GO" id="GO:0032298">
    <property type="term" value="P:positive regulation of DNA-templated DNA replication initiation"/>
    <property type="evidence" value="ECO:0007669"/>
    <property type="project" value="TreeGrafter"/>
</dbReference>
<name>A0A4R2N9J9_9BURK</name>
<organism evidence="1 2">
    <name type="scientific">Simplicispira metamorpha</name>
    <dbReference type="NCBI Taxonomy" id="80881"/>
    <lineage>
        <taxon>Bacteria</taxon>
        <taxon>Pseudomonadati</taxon>
        <taxon>Pseudomonadota</taxon>
        <taxon>Betaproteobacteria</taxon>
        <taxon>Burkholderiales</taxon>
        <taxon>Comamonadaceae</taxon>
        <taxon>Simplicispira</taxon>
    </lineage>
</organism>
<dbReference type="SUPFAM" id="SSF102400">
    <property type="entry name" value="DNA polymerase III chi subunit"/>
    <property type="match status" value="1"/>
</dbReference>
<reference evidence="1 2" key="1">
    <citation type="submission" date="2019-03" db="EMBL/GenBank/DDBJ databases">
        <title>Genomic Encyclopedia of Type Strains, Phase IV (KMG-IV): sequencing the most valuable type-strain genomes for metagenomic binning, comparative biology and taxonomic classification.</title>
        <authorList>
            <person name="Goeker M."/>
        </authorList>
    </citation>
    <scope>NUCLEOTIDE SEQUENCE [LARGE SCALE GENOMIC DNA]</scope>
    <source>
        <strain evidence="1 2">DSM 1837</strain>
    </source>
</reference>
<dbReference type="Proteomes" id="UP000295182">
    <property type="component" value="Unassembled WGS sequence"/>
</dbReference>
<dbReference type="GO" id="GO:0003677">
    <property type="term" value="F:DNA binding"/>
    <property type="evidence" value="ECO:0007669"/>
    <property type="project" value="InterPro"/>
</dbReference>
<dbReference type="InterPro" id="IPR036768">
    <property type="entry name" value="PolIII_chi_sf"/>
</dbReference>
<dbReference type="RefSeq" id="WP_119012571.1">
    <property type="nucleotide sequence ID" value="NZ_QXNC01000007.1"/>
</dbReference>
<dbReference type="PANTHER" id="PTHR38767">
    <property type="entry name" value="DNA POLYMERASE III SUBUNIT CHI"/>
    <property type="match status" value="1"/>
</dbReference>
<dbReference type="Pfam" id="PF04364">
    <property type="entry name" value="DNA_pol3_chi"/>
    <property type="match status" value="1"/>
</dbReference>
<dbReference type="EMBL" id="SLXH01000011">
    <property type="protein sequence ID" value="TCP17694.1"/>
    <property type="molecule type" value="Genomic_DNA"/>
</dbReference>
<dbReference type="AlphaFoldDB" id="A0A4R2N9J9"/>
<evidence type="ECO:0000313" key="1">
    <source>
        <dbReference type="EMBL" id="TCP17694.1"/>
    </source>
</evidence>
<keyword evidence="2" id="KW-1185">Reference proteome</keyword>
<dbReference type="PANTHER" id="PTHR38767:SF1">
    <property type="entry name" value="DNA POLYMERASE III SUBUNIT CHI"/>
    <property type="match status" value="1"/>
</dbReference>
<dbReference type="GO" id="GO:0003887">
    <property type="term" value="F:DNA-directed DNA polymerase activity"/>
    <property type="evidence" value="ECO:0007669"/>
    <property type="project" value="InterPro"/>
</dbReference>
<accession>A0A4R2N9J9</accession>
<sequence>MTEVAFHFNAPDKLAYACRFARKMVCLDKRLVITGAPDTLVSLDKMLWHMAPQDFVAHCTVQDAPELLEASPVLLLTDPRQARHREVLLNLGDAVPQGYTLFERLIEVVAAHDDADRQCARIRWRQYAQSGHTIVRHDLVLKES</sequence>
<comment type="caution">
    <text evidence="1">The sequence shown here is derived from an EMBL/GenBank/DDBJ whole genome shotgun (WGS) entry which is preliminary data.</text>
</comment>